<dbReference type="PROSITE" id="PS51219">
    <property type="entry name" value="DPCK"/>
    <property type="match status" value="1"/>
</dbReference>
<comment type="function">
    <text evidence="3">Catalyzes the phosphorylation of the 3'-hydroxyl group of dephosphocoenzyme A to form coenzyme A.</text>
</comment>
<keyword evidence="1 3" id="KW-0547">Nucleotide-binding</keyword>
<dbReference type="SUPFAM" id="SSF52540">
    <property type="entry name" value="P-loop containing nucleoside triphosphate hydrolases"/>
    <property type="match status" value="1"/>
</dbReference>
<dbReference type="GO" id="GO:0015937">
    <property type="term" value="P:coenzyme A biosynthetic process"/>
    <property type="evidence" value="ECO:0007669"/>
    <property type="project" value="UniProtKB-UniRule"/>
</dbReference>
<evidence type="ECO:0000313" key="5">
    <source>
        <dbReference type="EMBL" id="KKY02732.1"/>
    </source>
</evidence>
<dbReference type="RefSeq" id="WP_046821723.1">
    <property type="nucleotide sequence ID" value="NZ_LBBT01000028.1"/>
</dbReference>
<keyword evidence="6" id="KW-1185">Reference proteome</keyword>
<dbReference type="PANTHER" id="PTHR10695">
    <property type="entry name" value="DEPHOSPHO-COA KINASE-RELATED"/>
    <property type="match status" value="1"/>
</dbReference>
<accession>A0A0M3DMT7</accession>
<name>A0A0M3DMT7_9FIRM</name>
<reference evidence="5 6" key="1">
    <citation type="submission" date="2015-04" db="EMBL/GenBank/DDBJ databases">
        <title>Microcin producing Clostridium sp. JC272T.</title>
        <authorList>
            <person name="Jyothsna T."/>
            <person name="Sasikala C."/>
            <person name="Ramana C."/>
        </authorList>
    </citation>
    <scope>NUCLEOTIDE SEQUENCE [LARGE SCALE GENOMIC DNA]</scope>
    <source>
        <strain evidence="5 6">JC272</strain>
    </source>
</reference>
<dbReference type="Gene3D" id="3.40.50.300">
    <property type="entry name" value="P-loop containing nucleotide triphosphate hydrolases"/>
    <property type="match status" value="1"/>
</dbReference>
<evidence type="ECO:0000313" key="6">
    <source>
        <dbReference type="Proteomes" id="UP000034407"/>
    </source>
</evidence>
<organism evidence="5 6">
    <name type="scientific">Paraclostridium benzoelyticum</name>
    <dbReference type="NCBI Taxonomy" id="1629550"/>
    <lineage>
        <taxon>Bacteria</taxon>
        <taxon>Bacillati</taxon>
        <taxon>Bacillota</taxon>
        <taxon>Clostridia</taxon>
        <taxon>Peptostreptococcales</taxon>
        <taxon>Peptostreptococcaceae</taxon>
        <taxon>Paraclostridium</taxon>
    </lineage>
</organism>
<feature type="binding site" evidence="3">
    <location>
        <begin position="11"/>
        <end position="16"/>
    </location>
    <ligand>
        <name>ATP</name>
        <dbReference type="ChEBI" id="CHEBI:30616"/>
    </ligand>
</feature>
<comment type="catalytic activity">
    <reaction evidence="3">
        <text>3'-dephospho-CoA + ATP = ADP + CoA + H(+)</text>
        <dbReference type="Rhea" id="RHEA:18245"/>
        <dbReference type="ChEBI" id="CHEBI:15378"/>
        <dbReference type="ChEBI" id="CHEBI:30616"/>
        <dbReference type="ChEBI" id="CHEBI:57287"/>
        <dbReference type="ChEBI" id="CHEBI:57328"/>
        <dbReference type="ChEBI" id="CHEBI:456216"/>
        <dbReference type="EC" id="2.7.1.24"/>
    </reaction>
</comment>
<dbReference type="OrthoDB" id="9812943at2"/>
<keyword evidence="3" id="KW-0808">Transferase</keyword>
<dbReference type="AlphaFoldDB" id="A0A0M3DMT7"/>
<comment type="caution">
    <text evidence="5">The sequence shown here is derived from an EMBL/GenBank/DDBJ whole genome shotgun (WGS) entry which is preliminary data.</text>
</comment>
<dbReference type="Proteomes" id="UP000034407">
    <property type="component" value="Unassembled WGS sequence"/>
</dbReference>
<evidence type="ECO:0000256" key="4">
    <source>
        <dbReference type="NCBIfam" id="TIGR00152"/>
    </source>
</evidence>
<dbReference type="GO" id="GO:0004140">
    <property type="term" value="F:dephospho-CoA kinase activity"/>
    <property type="evidence" value="ECO:0007669"/>
    <property type="project" value="UniProtKB-UniRule"/>
</dbReference>
<comment type="similarity">
    <text evidence="3">Belongs to the CoaE family.</text>
</comment>
<comment type="subcellular location">
    <subcellularLocation>
        <location evidence="3">Cytoplasm</location>
    </subcellularLocation>
</comment>
<dbReference type="GO" id="GO:0005524">
    <property type="term" value="F:ATP binding"/>
    <property type="evidence" value="ECO:0007669"/>
    <property type="project" value="UniProtKB-UniRule"/>
</dbReference>
<dbReference type="Pfam" id="PF01121">
    <property type="entry name" value="CoaE"/>
    <property type="match status" value="1"/>
</dbReference>
<evidence type="ECO:0000256" key="1">
    <source>
        <dbReference type="ARBA" id="ARBA00022741"/>
    </source>
</evidence>
<dbReference type="NCBIfam" id="TIGR00152">
    <property type="entry name" value="dephospho-CoA kinase"/>
    <property type="match status" value="1"/>
</dbReference>
<dbReference type="EMBL" id="LBBT01000028">
    <property type="protein sequence ID" value="KKY02732.1"/>
    <property type="molecule type" value="Genomic_DNA"/>
</dbReference>
<dbReference type="CDD" id="cd02022">
    <property type="entry name" value="DPCK"/>
    <property type="match status" value="1"/>
</dbReference>
<dbReference type="GO" id="GO:0005737">
    <property type="term" value="C:cytoplasm"/>
    <property type="evidence" value="ECO:0007669"/>
    <property type="project" value="UniProtKB-SubCell"/>
</dbReference>
<dbReference type="PANTHER" id="PTHR10695:SF46">
    <property type="entry name" value="BIFUNCTIONAL COENZYME A SYNTHASE-RELATED"/>
    <property type="match status" value="1"/>
</dbReference>
<evidence type="ECO:0000256" key="3">
    <source>
        <dbReference type="HAMAP-Rule" id="MF_00376"/>
    </source>
</evidence>
<protein>
    <recommendedName>
        <fullName evidence="3 4">Dephospho-CoA kinase</fullName>
        <ecNumber evidence="3 4">2.7.1.24</ecNumber>
    </recommendedName>
    <alternativeName>
        <fullName evidence="3">Dephosphocoenzyme A kinase</fullName>
    </alternativeName>
</protein>
<dbReference type="UniPathway" id="UPA00241">
    <property type="reaction ID" value="UER00356"/>
</dbReference>
<evidence type="ECO:0000256" key="2">
    <source>
        <dbReference type="ARBA" id="ARBA00022840"/>
    </source>
</evidence>
<dbReference type="PATRIC" id="fig|1629550.3.peg.274"/>
<keyword evidence="3" id="KW-0963">Cytoplasm</keyword>
<dbReference type="InterPro" id="IPR001977">
    <property type="entry name" value="Depp_CoAkinase"/>
</dbReference>
<keyword evidence="2 3" id="KW-0067">ATP-binding</keyword>
<dbReference type="InterPro" id="IPR027417">
    <property type="entry name" value="P-loop_NTPase"/>
</dbReference>
<sequence>MLVIGLTGNIGCGKSSLSKILEQNYFDIIDADLISREIMNNSDLLKKVFATFGDDIKRNDGTLDRKKLGEIVFNDDKKLIKLNSLTHPAIKKEIIKKINNIKLNNKDIAIVDAALLIEGKFLDLVDKLVVITCDENVQLERIIKRDHITKNEAMSRINSQMSQSEKIKFGDYIIDNSGDRNKLIYDASKLITHIKEKWCE</sequence>
<proteinExistence type="inferred from homology"/>
<comment type="pathway">
    <text evidence="3">Cofactor biosynthesis; coenzyme A biosynthesis; CoA from (R)-pantothenate: step 5/5.</text>
</comment>
<dbReference type="HAMAP" id="MF_00376">
    <property type="entry name" value="Dephospho_CoA_kinase"/>
    <property type="match status" value="1"/>
</dbReference>
<gene>
    <name evidence="3" type="primary">coaE</name>
    <name evidence="5" type="ORF">VN21_01575</name>
</gene>
<keyword evidence="3 5" id="KW-0418">Kinase</keyword>
<keyword evidence="3" id="KW-0173">Coenzyme A biosynthesis</keyword>
<dbReference type="EC" id="2.7.1.24" evidence="3 4"/>